<feature type="domain" description="DUF4806" evidence="3">
    <location>
        <begin position="281"/>
        <end position="365"/>
    </location>
</feature>
<keyword evidence="5" id="KW-1185">Reference proteome</keyword>
<evidence type="ECO:0000256" key="2">
    <source>
        <dbReference type="SAM" id="MobiDB-lite"/>
    </source>
</evidence>
<feature type="coiled-coil region" evidence="1">
    <location>
        <begin position="272"/>
        <end position="299"/>
    </location>
</feature>
<dbReference type="Proteomes" id="UP001153636">
    <property type="component" value="Chromosome 7"/>
</dbReference>
<protein>
    <recommendedName>
        <fullName evidence="3">DUF4806 domain-containing protein</fullName>
    </recommendedName>
</protein>
<evidence type="ECO:0000256" key="1">
    <source>
        <dbReference type="SAM" id="Coils"/>
    </source>
</evidence>
<dbReference type="InterPro" id="IPR032071">
    <property type="entry name" value="DUF4806"/>
</dbReference>
<evidence type="ECO:0000259" key="3">
    <source>
        <dbReference type="Pfam" id="PF16064"/>
    </source>
</evidence>
<dbReference type="AlphaFoldDB" id="A0A9P0DBV3"/>
<name>A0A9P0DBV3_9CUCU</name>
<keyword evidence="1" id="KW-0175">Coiled coil</keyword>
<sequence length="440" mass="49773">MQSNNLGFCLVETIEAGQKLMTTIPQLWVKNGILMWPNSINASALVRDETCKPQNSWTKLPCKIKHMHLKTYEEGEIEAENLSGHDTDTSAVITLRKKNKKLTNKRTNFNSILKECNRRDEEPPLKKVTAMPSSTATETDLCHVLGVPNLQLNLIEPDDERPQAGPSNFIRATDIFINSPEPDELPQAGSSNIINANDIMNTSFINLPEPDVSGTNLEEFKQEIIQKIDSATSQILNSVGELMAKTIAAIKTNFDIKLAAITENRAAVQSAADMFTLELVSLKAELENLEENLQTPEFEEQVVQYMNKIIGNSVDTRGMNTCYVLLDYFFTRKFMVECICSGVSRHDEQKSAIKMCKNILRVFLRIVRQKYENFSEVELQNFFKTITKNSKKRAQMSGLRQSSTHIRQVKKRNEETKVVTEEPLEGSINFSDHDTNDDDS</sequence>
<reference evidence="4" key="1">
    <citation type="submission" date="2022-01" db="EMBL/GenBank/DDBJ databases">
        <authorList>
            <person name="King R."/>
        </authorList>
    </citation>
    <scope>NUCLEOTIDE SEQUENCE</scope>
</reference>
<accession>A0A9P0DBV3</accession>
<proteinExistence type="predicted"/>
<dbReference type="Pfam" id="PF16064">
    <property type="entry name" value="DUF4806"/>
    <property type="match status" value="1"/>
</dbReference>
<organism evidence="4 5">
    <name type="scientific">Psylliodes chrysocephalus</name>
    <dbReference type="NCBI Taxonomy" id="3402493"/>
    <lineage>
        <taxon>Eukaryota</taxon>
        <taxon>Metazoa</taxon>
        <taxon>Ecdysozoa</taxon>
        <taxon>Arthropoda</taxon>
        <taxon>Hexapoda</taxon>
        <taxon>Insecta</taxon>
        <taxon>Pterygota</taxon>
        <taxon>Neoptera</taxon>
        <taxon>Endopterygota</taxon>
        <taxon>Coleoptera</taxon>
        <taxon>Polyphaga</taxon>
        <taxon>Cucujiformia</taxon>
        <taxon>Chrysomeloidea</taxon>
        <taxon>Chrysomelidae</taxon>
        <taxon>Galerucinae</taxon>
        <taxon>Alticini</taxon>
        <taxon>Psylliodes</taxon>
    </lineage>
</organism>
<feature type="region of interest" description="Disordered" evidence="2">
    <location>
        <begin position="394"/>
        <end position="440"/>
    </location>
</feature>
<gene>
    <name evidence="4" type="ORF">PSYICH_LOCUS13649</name>
</gene>
<evidence type="ECO:0000313" key="4">
    <source>
        <dbReference type="EMBL" id="CAH1113883.1"/>
    </source>
</evidence>
<evidence type="ECO:0000313" key="5">
    <source>
        <dbReference type="Proteomes" id="UP001153636"/>
    </source>
</evidence>
<dbReference type="EMBL" id="OV651819">
    <property type="protein sequence ID" value="CAH1113883.1"/>
    <property type="molecule type" value="Genomic_DNA"/>
</dbReference>
<dbReference type="OrthoDB" id="6775595at2759"/>
<feature type="compositionally biased region" description="Basic and acidic residues" evidence="2">
    <location>
        <begin position="411"/>
        <end position="420"/>
    </location>
</feature>